<reference evidence="1" key="1">
    <citation type="submission" date="2014-09" db="EMBL/GenBank/DDBJ databases">
        <authorList>
            <person name="Magalhaes I.L.F."/>
            <person name="Oliveira U."/>
            <person name="Santos F.R."/>
            <person name="Vidigal T.H.D.A."/>
            <person name="Brescovit A.D."/>
            <person name="Santos A.J."/>
        </authorList>
    </citation>
    <scope>NUCLEOTIDE SEQUENCE</scope>
    <source>
        <tissue evidence="1">Shoot tissue taken approximately 20 cm above the soil surface</tissue>
    </source>
</reference>
<reference evidence="1" key="2">
    <citation type="journal article" date="2015" name="Data Brief">
        <title>Shoot transcriptome of the giant reed, Arundo donax.</title>
        <authorList>
            <person name="Barrero R.A."/>
            <person name="Guerrero F.D."/>
            <person name="Moolhuijzen P."/>
            <person name="Goolsby J.A."/>
            <person name="Tidwell J."/>
            <person name="Bellgard S.E."/>
            <person name="Bellgard M.I."/>
        </authorList>
    </citation>
    <scope>NUCLEOTIDE SEQUENCE</scope>
    <source>
        <tissue evidence="1">Shoot tissue taken approximately 20 cm above the soil surface</tissue>
    </source>
</reference>
<protein>
    <submittedName>
        <fullName evidence="1">Uncharacterized protein</fullName>
    </submittedName>
</protein>
<dbReference type="EMBL" id="GBRH01209237">
    <property type="protein sequence ID" value="JAD88658.1"/>
    <property type="molecule type" value="Transcribed_RNA"/>
</dbReference>
<name>A0A0A9DPR3_ARUDO</name>
<evidence type="ECO:0000313" key="1">
    <source>
        <dbReference type="EMBL" id="JAD88658.1"/>
    </source>
</evidence>
<proteinExistence type="predicted"/>
<sequence>MLNKRNFEYLGHNHVLKMQLIKEIKEVALQTYIAECSEHKCKMILYQKSMEHCHASMSQARY</sequence>
<accession>A0A0A9DPR3</accession>
<dbReference type="AlphaFoldDB" id="A0A0A9DPR3"/>
<organism evidence="1">
    <name type="scientific">Arundo donax</name>
    <name type="common">Giant reed</name>
    <name type="synonym">Donax arundinaceus</name>
    <dbReference type="NCBI Taxonomy" id="35708"/>
    <lineage>
        <taxon>Eukaryota</taxon>
        <taxon>Viridiplantae</taxon>
        <taxon>Streptophyta</taxon>
        <taxon>Embryophyta</taxon>
        <taxon>Tracheophyta</taxon>
        <taxon>Spermatophyta</taxon>
        <taxon>Magnoliopsida</taxon>
        <taxon>Liliopsida</taxon>
        <taxon>Poales</taxon>
        <taxon>Poaceae</taxon>
        <taxon>PACMAD clade</taxon>
        <taxon>Arundinoideae</taxon>
        <taxon>Arundineae</taxon>
        <taxon>Arundo</taxon>
    </lineage>
</organism>